<dbReference type="EMBL" id="MFZI01000014">
    <property type="protein sequence ID" value="OGK21620.1"/>
    <property type="molecule type" value="Genomic_DNA"/>
</dbReference>
<proteinExistence type="predicted"/>
<evidence type="ECO:0000313" key="3">
    <source>
        <dbReference type="Proteomes" id="UP000177026"/>
    </source>
</evidence>
<gene>
    <name evidence="2" type="ORF">A2866_03840</name>
</gene>
<keyword evidence="1" id="KW-1133">Transmembrane helix</keyword>
<organism evidence="2 3">
    <name type="scientific">Candidatus Roizmanbacteria bacterium RIFCSPHIGHO2_01_FULL_39_8</name>
    <dbReference type="NCBI Taxonomy" id="1802033"/>
    <lineage>
        <taxon>Bacteria</taxon>
        <taxon>Candidatus Roizmaniibacteriota</taxon>
    </lineage>
</organism>
<feature type="transmembrane region" description="Helical" evidence="1">
    <location>
        <begin position="36"/>
        <end position="53"/>
    </location>
</feature>
<evidence type="ECO:0008006" key="4">
    <source>
        <dbReference type="Google" id="ProtNLM"/>
    </source>
</evidence>
<feature type="transmembrane region" description="Helical" evidence="1">
    <location>
        <begin position="59"/>
        <end position="79"/>
    </location>
</feature>
<keyword evidence="1" id="KW-0472">Membrane</keyword>
<evidence type="ECO:0000313" key="2">
    <source>
        <dbReference type="EMBL" id="OGK21620.1"/>
    </source>
</evidence>
<dbReference type="AlphaFoldDB" id="A0A1F7GRM6"/>
<comment type="caution">
    <text evidence="2">The sequence shown here is derived from an EMBL/GenBank/DDBJ whole genome shotgun (WGS) entry which is preliminary data.</text>
</comment>
<reference evidence="2 3" key="1">
    <citation type="journal article" date="2016" name="Nat. Commun.">
        <title>Thousands of microbial genomes shed light on interconnected biogeochemical processes in an aquifer system.</title>
        <authorList>
            <person name="Anantharaman K."/>
            <person name="Brown C.T."/>
            <person name="Hug L.A."/>
            <person name="Sharon I."/>
            <person name="Castelle C.J."/>
            <person name="Probst A.J."/>
            <person name="Thomas B.C."/>
            <person name="Singh A."/>
            <person name="Wilkins M.J."/>
            <person name="Karaoz U."/>
            <person name="Brodie E.L."/>
            <person name="Williams K.H."/>
            <person name="Hubbard S.S."/>
            <person name="Banfield J.F."/>
        </authorList>
    </citation>
    <scope>NUCLEOTIDE SEQUENCE [LARGE SCALE GENOMIC DNA]</scope>
</reference>
<dbReference type="Proteomes" id="UP000177026">
    <property type="component" value="Unassembled WGS sequence"/>
</dbReference>
<accession>A0A1F7GRM6</accession>
<keyword evidence="1" id="KW-0812">Transmembrane</keyword>
<evidence type="ECO:0000256" key="1">
    <source>
        <dbReference type="SAM" id="Phobius"/>
    </source>
</evidence>
<name>A0A1F7GRM6_9BACT</name>
<sequence>MTSQIQDLEKRIQKIEERNKKVEKDKVWETSIARKVIIAILTYLIIVLFFLVNHLPNPYVNALVPTLGFILSTLTLNILKELWMKEHSH</sequence>
<protein>
    <recommendedName>
        <fullName evidence="4">2TM domain-containing protein</fullName>
    </recommendedName>
</protein>